<proteinExistence type="predicted"/>
<accession>A0ACD3ZE36</accession>
<sequence length="1107" mass="125630">MSGLEPLAALGLACSVMQTITFAGETLSLCRKIYNDGQPDPGLSDYSLGLSKISETLKKNLNRGSGVLLSDDLALRDTAEKCLEVATKLAQEMQNLAPQDGQKGVRTSIRLGFKTLFRKPRLEQLEISLRNVQSAMNTQLLVRTLNRVDASTIEQQGALTDSRRLLEDTIKQCSSKNENKLDLIAQGNTEMRDQLLQAMNNVQSRMEAHIKSESFKNTQLLQTHITTVESNTQRQVDQFQEWRDKQNEEVDYQRLLQSLKFERMEERKNQITENYPQTYRWILEEPDEGPDEESSLSDWTTDHEDDSTGGSSPRSSLNGKGGHWDSFVDWLESKCHIYWVSGKPGSGKSTLMKFISSNPKTKRLLCSWQSEVQIFSHYFWKAGSEMQQSLKGLLCSLMYQIFCENRQMALKYLYKKRGIFPKPSSSADWDTEKLEALIQNCVSETESGICFFIDGLDEFSPQGDYHDLLLLLDRLSGPRVKLCLSSRPEQVLRNHLQVHANLKMQDLTENDMRKYAAGCLHRAISPTDQKLDIKSFVHSIIRKADGVFLWVVLVSKSLARGIENGDSDAELGQRLESMPRDLAALYEDMWSRLNDDHGIYQKSASWFFNIIFAAEYTVEEGGRSTTLPCLKRGSVSVFELMAATDATVLDRFLDRGEKFPTTEIDKRCSHVARAVKIRSAGLLEVSNQRSRENNMEHYAEMKVLFIHRTAHDYLLENEDGRRLWQTSEISTNEARTRLIRACLLRCHVWLCFKDTHPFHKHCELSSFLLPVSRIMEKDGVPPEDLTLAIERAYETRRLWSSLIDMGPQARKLPRRDPKLIEARFILSAGLSGLTRYTSGRIAQVQPRNGPDSILDALLYGFCHRVMEITDEETMYGNRRPLIQYLLQQGAAPNGNGDASTSPWVLYLGTTFNMLSYIRESTRSIFSRKASAEVPETLRAFLEAGASLLGNTLVVVSLTGTQLSYECAMAYLEGSPLTTDYSLMVILSVNHVWLINGILEQLDPEANLANIGHEQVQPCAKVVMAAHKANLQDSRYRCWLMPDEDASKITAQIVSSLRGSARASTMAREEAMRQLQDMMSEVKGRSKLVDEDEVPGFPRTDKSFYRRW</sequence>
<evidence type="ECO:0000313" key="2">
    <source>
        <dbReference type="Proteomes" id="UP000830768"/>
    </source>
</evidence>
<name>A0ACD3ZE36_FUSSC</name>
<evidence type="ECO:0000313" key="1">
    <source>
        <dbReference type="EMBL" id="UPK99485.1"/>
    </source>
</evidence>
<gene>
    <name evidence="1" type="ORF">LCI18_010420</name>
</gene>
<organism evidence="1 2">
    <name type="scientific">Fusarium solani subsp. cucurbitae</name>
    <name type="common">Neocosmosporum cucurbitae</name>
    <dbReference type="NCBI Taxonomy" id="2747967"/>
    <lineage>
        <taxon>Eukaryota</taxon>
        <taxon>Fungi</taxon>
        <taxon>Dikarya</taxon>
        <taxon>Ascomycota</taxon>
        <taxon>Pezizomycotina</taxon>
        <taxon>Sordariomycetes</taxon>
        <taxon>Hypocreomycetidae</taxon>
        <taxon>Hypocreales</taxon>
        <taxon>Nectriaceae</taxon>
        <taxon>Fusarium</taxon>
        <taxon>Fusarium solani species complex</taxon>
    </lineage>
</organism>
<dbReference type="Proteomes" id="UP000830768">
    <property type="component" value="Chromosome 8"/>
</dbReference>
<reference evidence="1" key="1">
    <citation type="submission" date="2021-11" db="EMBL/GenBank/DDBJ databases">
        <title>Fusarium solani-melongenae Genome sequencing and assembly.</title>
        <authorList>
            <person name="Xie S."/>
            <person name="Huang L."/>
            <person name="Zhang X."/>
        </authorList>
    </citation>
    <scope>NUCLEOTIDE SEQUENCE</scope>
    <source>
        <strain evidence="1">CRI 24-3</strain>
    </source>
</reference>
<keyword evidence="2" id="KW-1185">Reference proteome</keyword>
<dbReference type="EMBL" id="CP090036">
    <property type="protein sequence ID" value="UPK99485.1"/>
    <property type="molecule type" value="Genomic_DNA"/>
</dbReference>
<protein>
    <submittedName>
        <fullName evidence="1">Uncharacterized protein</fullName>
    </submittedName>
</protein>